<dbReference type="Proteomes" id="UP000659388">
    <property type="component" value="Unassembled WGS sequence"/>
</dbReference>
<protein>
    <submittedName>
        <fullName evidence="1">Uncharacterized protein</fullName>
    </submittedName>
</protein>
<organism evidence="1 2">
    <name type="scientific">Fulvivirga sediminis</name>
    <dbReference type="NCBI Taxonomy" id="2803949"/>
    <lineage>
        <taxon>Bacteria</taxon>
        <taxon>Pseudomonadati</taxon>
        <taxon>Bacteroidota</taxon>
        <taxon>Cytophagia</taxon>
        <taxon>Cytophagales</taxon>
        <taxon>Fulvivirgaceae</taxon>
        <taxon>Fulvivirga</taxon>
    </lineage>
</organism>
<gene>
    <name evidence="1" type="ORF">JL102_17300</name>
</gene>
<comment type="caution">
    <text evidence="1">The sequence shown here is derived from an EMBL/GenBank/DDBJ whole genome shotgun (WGS) entry which is preliminary data.</text>
</comment>
<dbReference type="AlphaFoldDB" id="A0A937K1W4"/>
<dbReference type="EMBL" id="JAESIY010000009">
    <property type="protein sequence ID" value="MBL3657911.1"/>
    <property type="molecule type" value="Genomic_DNA"/>
</dbReference>
<evidence type="ECO:0000313" key="2">
    <source>
        <dbReference type="Proteomes" id="UP000659388"/>
    </source>
</evidence>
<evidence type="ECO:0000313" key="1">
    <source>
        <dbReference type="EMBL" id="MBL3657911.1"/>
    </source>
</evidence>
<proteinExistence type="predicted"/>
<dbReference type="RefSeq" id="WP_202245693.1">
    <property type="nucleotide sequence ID" value="NZ_JAESIY010000009.1"/>
</dbReference>
<keyword evidence="2" id="KW-1185">Reference proteome</keyword>
<sequence>MKKALFLLILIIVSINGLHAKNVKGFIKFADSMQEVTLKIPAGLFGNHPQYIRLQNKIKYISPNGDVKVLKPSDAEAVKFSFKGEMITLVSVKNNTDQSRLTGVTQDSHIFLKLVMDGKLKLFQYYSAQYSPGVGQQPGTTTIKDEYLLQLPDEPLKRLKSIGFRKDMKEYFSDCPALVEILDSRTLRKKDMEAIVEFYNQNCN</sequence>
<name>A0A937K1W4_9BACT</name>
<accession>A0A937K1W4</accession>
<reference evidence="1" key="1">
    <citation type="submission" date="2021-01" db="EMBL/GenBank/DDBJ databases">
        <title>Fulvivirga kasyanovii gen. nov., sp nov., a novel member of the phylum Bacteroidetes isolated from seawater in a mussel farm.</title>
        <authorList>
            <person name="Zhao L.-H."/>
            <person name="Wang Z.-J."/>
        </authorList>
    </citation>
    <scope>NUCLEOTIDE SEQUENCE</scope>
    <source>
        <strain evidence="1">2943</strain>
    </source>
</reference>